<dbReference type="InterPro" id="IPR012467">
    <property type="entry name" value="DUF1684"/>
</dbReference>
<gene>
    <name evidence="2" type="ORF">FCN74_05260</name>
</gene>
<organism evidence="2 3">
    <name type="scientific">Mesohalobacter halotolerans</name>
    <dbReference type="NCBI Taxonomy" id="1883405"/>
    <lineage>
        <taxon>Bacteria</taxon>
        <taxon>Pseudomonadati</taxon>
        <taxon>Bacteroidota</taxon>
        <taxon>Flavobacteriia</taxon>
        <taxon>Flavobacteriales</taxon>
        <taxon>Flavobacteriaceae</taxon>
        <taxon>Mesohalobacter</taxon>
    </lineage>
</organism>
<protein>
    <submittedName>
        <fullName evidence="2">DUF1684 domain-containing protein</fullName>
    </submittedName>
</protein>
<sequence length="201" mass="23524">MKWLKSLMLCIIMTTSVMSQEMEYTDEIKSFQEELNAFYKSPEESPLSKKDLKRFQSHDFFDIDPDYKVLADFKVIEYPIFTMMKTSTRRLSKYKEYAIVNFELNGKPHQLTVYQSTKPPSEPKYIDYLFLPFTDLTNGQETYDVGRYIDLKIPKGDTIVIDFNKAYNPYCAYSKNYSCAIPPEENHLETQVKAGIKSSNL</sequence>
<name>A0A4U5TSP0_9FLAO</name>
<evidence type="ECO:0000313" key="3">
    <source>
        <dbReference type="Proteomes" id="UP000306552"/>
    </source>
</evidence>
<dbReference type="PANTHER" id="PTHR41913:SF1">
    <property type="entry name" value="DUF1684 DOMAIN-CONTAINING PROTEIN"/>
    <property type="match status" value="1"/>
</dbReference>
<dbReference type="RefSeq" id="WP_138931556.1">
    <property type="nucleotide sequence ID" value="NZ_SWMU01000002.1"/>
</dbReference>
<dbReference type="Proteomes" id="UP000306552">
    <property type="component" value="Unassembled WGS sequence"/>
</dbReference>
<dbReference type="EMBL" id="SWMU01000002">
    <property type="protein sequence ID" value="TKS56454.1"/>
    <property type="molecule type" value="Genomic_DNA"/>
</dbReference>
<comment type="caution">
    <text evidence="2">The sequence shown here is derived from an EMBL/GenBank/DDBJ whole genome shotgun (WGS) entry which is preliminary data.</text>
</comment>
<accession>A0A4U5TSP0</accession>
<dbReference type="Pfam" id="PF07920">
    <property type="entry name" value="DUF1684"/>
    <property type="match status" value="1"/>
</dbReference>
<dbReference type="OrthoDB" id="5493262at2"/>
<evidence type="ECO:0000313" key="2">
    <source>
        <dbReference type="EMBL" id="TKS56454.1"/>
    </source>
</evidence>
<proteinExistence type="predicted"/>
<dbReference type="AlphaFoldDB" id="A0A4U5TSP0"/>
<keyword evidence="3" id="KW-1185">Reference proteome</keyword>
<keyword evidence="1" id="KW-0732">Signal</keyword>
<feature type="chain" id="PRO_5020222064" evidence="1">
    <location>
        <begin position="20"/>
        <end position="201"/>
    </location>
</feature>
<evidence type="ECO:0000256" key="1">
    <source>
        <dbReference type="SAM" id="SignalP"/>
    </source>
</evidence>
<dbReference type="PANTHER" id="PTHR41913">
    <property type="entry name" value="DUF1684 DOMAIN-CONTAINING PROTEIN"/>
    <property type="match status" value="1"/>
</dbReference>
<feature type="signal peptide" evidence="1">
    <location>
        <begin position="1"/>
        <end position="19"/>
    </location>
</feature>
<reference evidence="2 3" key="1">
    <citation type="submission" date="2019-04" db="EMBL/GenBank/DDBJ databases">
        <title>Psychroflexus halotolerans sp. nov., isolated from a marine solar saltern.</title>
        <authorList>
            <person name="Feng X."/>
        </authorList>
    </citation>
    <scope>NUCLEOTIDE SEQUENCE [LARGE SCALE GENOMIC DNA]</scope>
    <source>
        <strain evidence="2 3">WDS2C27</strain>
    </source>
</reference>